<dbReference type="HOGENOM" id="CLU_160698_3_0_5"/>
<evidence type="ECO:0000313" key="2">
    <source>
        <dbReference type="EMBL" id="CAI26573.1"/>
    </source>
</evidence>
<dbReference type="InterPro" id="IPR009935">
    <property type="entry name" value="DUF1467"/>
</dbReference>
<proteinExistence type="predicted"/>
<dbReference type="Proteomes" id="UP000001021">
    <property type="component" value="Chromosome"/>
</dbReference>
<keyword evidence="1" id="KW-0812">Transmembrane</keyword>
<gene>
    <name evidence="2" type="ordered locus">ERWE_CDS_00790</name>
</gene>
<evidence type="ECO:0000313" key="3">
    <source>
        <dbReference type="Proteomes" id="UP000001021"/>
    </source>
</evidence>
<reference evidence="2 3" key="1">
    <citation type="journal article" date="2006" name="J. Bacteriol.">
        <title>Comparative genomic analysis of three strains of Ehrlichia ruminantium reveals an active process of genome size plasticity.</title>
        <authorList>
            <person name="Frutos R."/>
            <person name="Viari A."/>
            <person name="Ferraz C."/>
            <person name="Morgat A."/>
            <person name="Eychenie S."/>
            <person name="Kandassami Y."/>
            <person name="Chantal I."/>
            <person name="Bensaid A."/>
            <person name="Coissac E."/>
            <person name="Vachiery N."/>
            <person name="Demaille J."/>
            <person name="Martinez D."/>
        </authorList>
    </citation>
    <scope>NUCLEOTIDE SEQUENCE [LARGE SCALE GENOMIC DNA]</scope>
    <source>
        <strain evidence="2 3">Welgevonden</strain>
    </source>
</reference>
<sequence length="89" mass="10107">MGLKIMGIGDVIFFIVSWWIILFLILPIKVEVPDNPEIGIASSAPIKSYLLIKTIIATVTSILLTVLYIYLKAKGYIDFERIYDLIDFI</sequence>
<evidence type="ECO:0008006" key="4">
    <source>
        <dbReference type="Google" id="ProtNLM"/>
    </source>
</evidence>
<protein>
    <recommendedName>
        <fullName evidence="4">DUF1467 family protein</fullName>
    </recommendedName>
</protein>
<organism evidence="2 3">
    <name type="scientific">Ehrlichia ruminantium (strain Welgevonden)</name>
    <dbReference type="NCBI Taxonomy" id="254945"/>
    <lineage>
        <taxon>Bacteria</taxon>
        <taxon>Pseudomonadati</taxon>
        <taxon>Pseudomonadota</taxon>
        <taxon>Alphaproteobacteria</taxon>
        <taxon>Rickettsiales</taxon>
        <taxon>Anaplasmataceae</taxon>
        <taxon>Ehrlichia</taxon>
    </lineage>
</organism>
<keyword evidence="1" id="KW-1133">Transmembrane helix</keyword>
<feature type="transmembrane region" description="Helical" evidence="1">
    <location>
        <begin position="50"/>
        <end position="71"/>
    </location>
</feature>
<dbReference type="Pfam" id="PF07330">
    <property type="entry name" value="DUF1467"/>
    <property type="match status" value="1"/>
</dbReference>
<dbReference type="EMBL" id="CR925678">
    <property type="protein sequence ID" value="CAI26573.1"/>
    <property type="molecule type" value="Genomic_DNA"/>
</dbReference>
<accession>A0A0H3LZ10</accession>
<name>A0A0H3LZ10_EHRRW</name>
<dbReference type="KEGG" id="erw:ERWE_CDS_00790"/>
<evidence type="ECO:0000256" key="1">
    <source>
        <dbReference type="SAM" id="Phobius"/>
    </source>
</evidence>
<feature type="transmembrane region" description="Helical" evidence="1">
    <location>
        <begin position="12"/>
        <end position="30"/>
    </location>
</feature>
<dbReference type="eggNOG" id="COG5454">
    <property type="taxonomic scope" value="Bacteria"/>
</dbReference>
<keyword evidence="3" id="KW-1185">Reference proteome</keyword>
<keyword evidence="1" id="KW-0472">Membrane</keyword>
<dbReference type="AlphaFoldDB" id="A0A0H3LZ10"/>